<organism evidence="2 3">
    <name type="scientific">Periplaneta americana</name>
    <name type="common">American cockroach</name>
    <name type="synonym">Blatta americana</name>
    <dbReference type="NCBI Taxonomy" id="6978"/>
    <lineage>
        <taxon>Eukaryota</taxon>
        <taxon>Metazoa</taxon>
        <taxon>Ecdysozoa</taxon>
        <taxon>Arthropoda</taxon>
        <taxon>Hexapoda</taxon>
        <taxon>Insecta</taxon>
        <taxon>Pterygota</taxon>
        <taxon>Neoptera</taxon>
        <taxon>Polyneoptera</taxon>
        <taxon>Dictyoptera</taxon>
        <taxon>Blattodea</taxon>
        <taxon>Blattoidea</taxon>
        <taxon>Blattidae</taxon>
        <taxon>Blattinae</taxon>
        <taxon>Periplaneta</taxon>
    </lineage>
</organism>
<feature type="region of interest" description="Disordered" evidence="1">
    <location>
        <begin position="54"/>
        <end position="84"/>
    </location>
</feature>
<gene>
    <name evidence="2" type="ORF">ANN_18700</name>
</gene>
<accession>A0ABQ8SPY5</accession>
<dbReference type="EMBL" id="JAJSOF020000023">
    <property type="protein sequence ID" value="KAJ4436073.1"/>
    <property type="molecule type" value="Genomic_DNA"/>
</dbReference>
<protein>
    <recommendedName>
        <fullName evidence="4">Transposase</fullName>
    </recommendedName>
</protein>
<name>A0ABQ8SPY5_PERAM</name>
<sequence>MANKTIHSEGRKYIYRVIKFCDEEKERGQLIVPINNTNTRASLATQVSERTISQIRKKGHMADDAGTELGTPSKKRKPSPKKFP</sequence>
<reference evidence="2 3" key="1">
    <citation type="journal article" date="2022" name="Allergy">
        <title>Genome assembly and annotation of Periplaneta americana reveal a comprehensive cockroach allergen profile.</title>
        <authorList>
            <person name="Wang L."/>
            <person name="Xiong Q."/>
            <person name="Saelim N."/>
            <person name="Wang L."/>
            <person name="Nong W."/>
            <person name="Wan A.T."/>
            <person name="Shi M."/>
            <person name="Liu X."/>
            <person name="Cao Q."/>
            <person name="Hui J.H.L."/>
            <person name="Sookrung N."/>
            <person name="Leung T.F."/>
            <person name="Tungtrongchitr A."/>
            <person name="Tsui S.K.W."/>
        </authorList>
    </citation>
    <scope>NUCLEOTIDE SEQUENCE [LARGE SCALE GENOMIC DNA]</scope>
    <source>
        <strain evidence="2">PWHHKU_190912</strain>
    </source>
</reference>
<evidence type="ECO:0000313" key="3">
    <source>
        <dbReference type="Proteomes" id="UP001148838"/>
    </source>
</evidence>
<comment type="caution">
    <text evidence="2">The sequence shown here is derived from an EMBL/GenBank/DDBJ whole genome shotgun (WGS) entry which is preliminary data.</text>
</comment>
<proteinExistence type="predicted"/>
<feature type="compositionally biased region" description="Basic residues" evidence="1">
    <location>
        <begin position="73"/>
        <end position="84"/>
    </location>
</feature>
<evidence type="ECO:0000313" key="2">
    <source>
        <dbReference type="EMBL" id="KAJ4436073.1"/>
    </source>
</evidence>
<dbReference type="Proteomes" id="UP001148838">
    <property type="component" value="Unassembled WGS sequence"/>
</dbReference>
<evidence type="ECO:0008006" key="4">
    <source>
        <dbReference type="Google" id="ProtNLM"/>
    </source>
</evidence>
<keyword evidence="3" id="KW-1185">Reference proteome</keyword>
<evidence type="ECO:0000256" key="1">
    <source>
        <dbReference type="SAM" id="MobiDB-lite"/>
    </source>
</evidence>